<dbReference type="Gene3D" id="1.10.10.10">
    <property type="entry name" value="Winged helix-like DNA-binding domain superfamily/Winged helix DNA-binding domain"/>
    <property type="match status" value="1"/>
</dbReference>
<dbReference type="InterPro" id="IPR036390">
    <property type="entry name" value="WH_DNA-bd_sf"/>
</dbReference>
<dbReference type="Proteomes" id="UP000333828">
    <property type="component" value="Unassembled WGS sequence"/>
</dbReference>
<dbReference type="EMBL" id="CABPSI010000005">
    <property type="protein sequence ID" value="VVE43267.1"/>
    <property type="molecule type" value="Genomic_DNA"/>
</dbReference>
<evidence type="ECO:0000313" key="1">
    <source>
        <dbReference type="EMBL" id="VVE43267.1"/>
    </source>
</evidence>
<keyword evidence="2" id="KW-1185">Reference proteome</keyword>
<sequence length="229" mass="25607">MWAKFPSRWVLTKPCPLKSIEWGKHRVQGTAAFVLLMAIAIKLNQSHMGSAAVRTTRVAVTYSEFEDLTGFSRATISGALELLEGMNAITSERVGRRRYYDLPQTAVMGDWCQLPQKHLIGGTASGVLRRLTTLPTSRRACLNAMKLYVLLLAYRNRRINIAAIGYDKIMELTGMRRQDIPEASSLLVAHELIRAQGETDDMQIEYRSKRYRVIGLEAVVGGMVASTAF</sequence>
<proteinExistence type="predicted"/>
<organism evidence="1 2">
    <name type="scientific">Pandoraea iniqua</name>
    <dbReference type="NCBI Taxonomy" id="2508288"/>
    <lineage>
        <taxon>Bacteria</taxon>
        <taxon>Pseudomonadati</taxon>
        <taxon>Pseudomonadota</taxon>
        <taxon>Betaproteobacteria</taxon>
        <taxon>Burkholderiales</taxon>
        <taxon>Burkholderiaceae</taxon>
        <taxon>Pandoraea</taxon>
    </lineage>
</organism>
<dbReference type="InterPro" id="IPR036388">
    <property type="entry name" value="WH-like_DNA-bd_sf"/>
</dbReference>
<accession>A0A5E4XMV5</accession>
<reference evidence="1 2" key="1">
    <citation type="submission" date="2019-08" db="EMBL/GenBank/DDBJ databases">
        <authorList>
            <person name="Peeters C."/>
        </authorList>
    </citation>
    <scope>NUCLEOTIDE SEQUENCE [LARGE SCALE GENOMIC DNA]</scope>
    <source>
        <strain evidence="1 2">LMG 31115</strain>
    </source>
</reference>
<dbReference type="AlphaFoldDB" id="A0A5E4XMV5"/>
<evidence type="ECO:0000313" key="2">
    <source>
        <dbReference type="Proteomes" id="UP000333828"/>
    </source>
</evidence>
<name>A0A5E4XMV5_9BURK</name>
<protein>
    <submittedName>
        <fullName evidence="1">Uncharacterized protein</fullName>
    </submittedName>
</protein>
<gene>
    <name evidence="1" type="ORF">PIN31115_04244</name>
</gene>
<dbReference type="SUPFAM" id="SSF46785">
    <property type="entry name" value="Winged helix' DNA-binding domain"/>
    <property type="match status" value="1"/>
</dbReference>